<protein>
    <recommendedName>
        <fullName evidence="1">IrrE N-terminal-like domain-containing protein</fullName>
    </recommendedName>
</protein>
<feature type="domain" description="IrrE N-terminal-like" evidence="1">
    <location>
        <begin position="58"/>
        <end position="123"/>
    </location>
</feature>
<accession>A0ABY4GXA3</accession>
<evidence type="ECO:0000313" key="2">
    <source>
        <dbReference type="EMBL" id="UOQ91447.1"/>
    </source>
</evidence>
<dbReference type="Proteomes" id="UP000831880">
    <property type="component" value="Chromosome"/>
</dbReference>
<proteinExistence type="predicted"/>
<gene>
    <name evidence="2" type="ORF">MUO14_12710</name>
</gene>
<organism evidence="2 3">
    <name type="scientific">Halobacillus shinanisalinarum</name>
    <dbReference type="NCBI Taxonomy" id="2932258"/>
    <lineage>
        <taxon>Bacteria</taxon>
        <taxon>Bacillati</taxon>
        <taxon>Bacillota</taxon>
        <taxon>Bacilli</taxon>
        <taxon>Bacillales</taxon>
        <taxon>Bacillaceae</taxon>
        <taxon>Halobacillus</taxon>
    </lineage>
</organism>
<name>A0ABY4GXA3_9BACI</name>
<dbReference type="Pfam" id="PF06114">
    <property type="entry name" value="Peptidase_M78"/>
    <property type="match status" value="1"/>
</dbReference>
<evidence type="ECO:0000313" key="3">
    <source>
        <dbReference type="Proteomes" id="UP000831880"/>
    </source>
</evidence>
<dbReference type="RefSeq" id="WP_244751066.1">
    <property type="nucleotide sequence ID" value="NZ_CP095074.1"/>
</dbReference>
<keyword evidence="3" id="KW-1185">Reference proteome</keyword>
<dbReference type="InterPro" id="IPR010359">
    <property type="entry name" value="IrrE_HExxH"/>
</dbReference>
<sequence length="165" mass="20041">MDFPKYKTTALEDLVTQWYLRHRFTRPEDLNIKKIGLKYEIFLHCKPKQASFMKVGRFKEIVVDSRLPAIYQREQFFHELCHAVRHAGRQSMMPPAFRDLQERDAKHFTLYASLPFHMIQQYNITDPEIINRWSLDFRIPIHLCKDRLDQIKRRHICTFEKNFTD</sequence>
<dbReference type="EMBL" id="CP095074">
    <property type="protein sequence ID" value="UOQ91447.1"/>
    <property type="molecule type" value="Genomic_DNA"/>
</dbReference>
<evidence type="ECO:0000259" key="1">
    <source>
        <dbReference type="Pfam" id="PF06114"/>
    </source>
</evidence>
<reference evidence="2 3" key="1">
    <citation type="submission" date="2022-04" db="EMBL/GenBank/DDBJ databases">
        <title>Halobacillus sp. isolated from saltern.</title>
        <authorList>
            <person name="Won M."/>
            <person name="Lee C.-M."/>
            <person name="Woen H.-Y."/>
            <person name="Kwon S.-W."/>
        </authorList>
    </citation>
    <scope>NUCLEOTIDE SEQUENCE [LARGE SCALE GENOMIC DNA]</scope>
    <source>
        <strain evidence="2 3">SSTM10-2</strain>
    </source>
</reference>